<comment type="caution">
    <text evidence="2">The sequence shown here is derived from an EMBL/GenBank/DDBJ whole genome shotgun (WGS) entry which is preliminary data.</text>
</comment>
<dbReference type="AlphaFoldDB" id="A0A158HYM6"/>
<feature type="chain" id="PRO_5011109202" description="TIGR03118 family protein" evidence="1">
    <location>
        <begin position="22"/>
        <end position="368"/>
    </location>
</feature>
<proteinExistence type="predicted"/>
<reference evidence="2" key="1">
    <citation type="submission" date="2016-01" db="EMBL/GenBank/DDBJ databases">
        <authorList>
            <person name="Peeters Charlotte."/>
        </authorList>
    </citation>
    <scope>NUCLEOTIDE SEQUENCE</scope>
    <source>
        <strain evidence="2">LMG 22936</strain>
    </source>
</reference>
<dbReference type="SUPFAM" id="SSF75011">
    <property type="entry name" value="3-carboxy-cis,cis-mucoante lactonizing enzyme"/>
    <property type="match status" value="1"/>
</dbReference>
<dbReference type="NCBIfam" id="TIGR03118">
    <property type="entry name" value="PEPCTERM_chp_1"/>
    <property type="match status" value="1"/>
</dbReference>
<evidence type="ECO:0000313" key="2">
    <source>
        <dbReference type="EMBL" id="SAL49049.1"/>
    </source>
</evidence>
<evidence type="ECO:0000256" key="1">
    <source>
        <dbReference type="SAM" id="SignalP"/>
    </source>
</evidence>
<sequence length="368" mass="37953">MKPAAMRARAAILIASMAAVAALSGLASCGGSDDNHPMATRFKSTILVSDGAVAAAHTDPNLKNAWGVAFNPNGFVWVANNATQTATLYDGNGVVQSLVVAIPATTIGLAGPTGIVFNGSTTDFMVSQTGKSGAAAFIFVGEGGSVTAWSPTVDLTHAITVSDSSRAGAVYKGLAIATASTGQRLYATDFHNNRIDVFDTAFQKVTLAGAFQDSQIPGNFAPFGIQAIGQKLYVTYAQQDADAHDDVAGAGLGFVDVFDTDGHLLQRLDHVSELNAPWGIAQAPGNFGTLSNDILIGNFGDGTLHAFDPTSGKLVGTVTNPDGTTFAQFGLWGLAFGNGLNAQPTNTLFFAAGPNREADGVYGRLDMQ</sequence>
<evidence type="ECO:0008006" key="4">
    <source>
        <dbReference type="Google" id="ProtNLM"/>
    </source>
</evidence>
<gene>
    <name evidence="2" type="ORF">AWB66_02750</name>
</gene>
<dbReference type="PROSITE" id="PS51257">
    <property type="entry name" value="PROKAR_LIPOPROTEIN"/>
    <property type="match status" value="1"/>
</dbReference>
<keyword evidence="1" id="KW-0732">Signal</keyword>
<evidence type="ECO:0000313" key="3">
    <source>
        <dbReference type="Proteomes" id="UP000054717"/>
    </source>
</evidence>
<dbReference type="Gene3D" id="2.130.10.10">
    <property type="entry name" value="YVTN repeat-like/Quinoprotein amine dehydrogenase"/>
    <property type="match status" value="1"/>
</dbReference>
<dbReference type="Proteomes" id="UP000054717">
    <property type="component" value="Unassembled WGS sequence"/>
</dbReference>
<name>A0A158HYM6_9BURK</name>
<dbReference type="InterPro" id="IPR015943">
    <property type="entry name" value="WD40/YVTN_repeat-like_dom_sf"/>
</dbReference>
<protein>
    <recommendedName>
        <fullName evidence="4">TIGR03118 family protein</fullName>
    </recommendedName>
</protein>
<feature type="signal peptide" evidence="1">
    <location>
        <begin position="1"/>
        <end position="21"/>
    </location>
</feature>
<dbReference type="EMBL" id="FCNZ02000009">
    <property type="protein sequence ID" value="SAL49049.1"/>
    <property type="molecule type" value="Genomic_DNA"/>
</dbReference>
<organism evidence="2 3">
    <name type="scientific">Caballeronia telluris</name>
    <dbReference type="NCBI Taxonomy" id="326475"/>
    <lineage>
        <taxon>Bacteria</taxon>
        <taxon>Pseudomonadati</taxon>
        <taxon>Pseudomonadota</taxon>
        <taxon>Betaproteobacteria</taxon>
        <taxon>Burkholderiales</taxon>
        <taxon>Burkholderiaceae</taxon>
        <taxon>Caballeronia</taxon>
    </lineage>
</organism>
<accession>A0A158HYM6</accession>
<keyword evidence="3" id="KW-1185">Reference proteome</keyword>
<dbReference type="InterPro" id="IPR017549">
    <property type="entry name" value="APMV_L690"/>
</dbReference>
<dbReference type="STRING" id="326475.AWB66_02750"/>